<name>A0A7K1GGZ4_9FLAO</name>
<gene>
    <name evidence="1" type="ORF">GJV77_00150</name>
</gene>
<dbReference type="AlphaFoldDB" id="A0A7K1GGZ4"/>
<accession>A0A7K1GGZ4</accession>
<dbReference type="EMBL" id="WMJY01000001">
    <property type="protein sequence ID" value="MTH28337.1"/>
    <property type="molecule type" value="Genomic_DNA"/>
</dbReference>
<evidence type="ECO:0000313" key="1">
    <source>
        <dbReference type="EMBL" id="MTH28337.1"/>
    </source>
</evidence>
<keyword evidence="2" id="KW-1185">Reference proteome</keyword>
<sequence length="160" mass="18551">MKEIKKIEIELFDKAVALLSQEFTMTKWKLTKTGEANFIRNFGEEVGSFFINHSYQSGWRFGKNSFSQVYQLHGFNYNKSNKAIYKRGYYIIGSGLHNDPIVFNTNTGTVGFIDSDLFYRSEQEIDIEDLFKDTGLDMGTFYYRSIVEGDKFYGRASDLV</sequence>
<comment type="caution">
    <text evidence="1">The sequence shown here is derived from an EMBL/GenBank/DDBJ whole genome shotgun (WGS) entry which is preliminary data.</text>
</comment>
<dbReference type="Proteomes" id="UP000488936">
    <property type="component" value="Unassembled WGS sequence"/>
</dbReference>
<proteinExistence type="predicted"/>
<organism evidence="1 2">
    <name type="scientific">Myroides pelagicus</name>
    <dbReference type="NCBI Taxonomy" id="270914"/>
    <lineage>
        <taxon>Bacteria</taxon>
        <taxon>Pseudomonadati</taxon>
        <taxon>Bacteroidota</taxon>
        <taxon>Flavobacteriia</taxon>
        <taxon>Flavobacteriales</taxon>
        <taxon>Flavobacteriaceae</taxon>
        <taxon>Myroides</taxon>
    </lineage>
</organism>
<dbReference type="RefSeq" id="WP_155034328.1">
    <property type="nucleotide sequence ID" value="NZ_JAYMMG010000007.1"/>
</dbReference>
<reference evidence="1 2" key="1">
    <citation type="journal article" date="2006" name="Int. J. Syst. Evol. Microbiol.">
        <title>Myroides pelagicus sp. nov., isolated from seawater in Thailand.</title>
        <authorList>
            <person name="Yoon J."/>
            <person name="Maneerat S."/>
            <person name="Kawai F."/>
            <person name="Yokota A."/>
        </authorList>
    </citation>
    <scope>NUCLEOTIDE SEQUENCE [LARGE SCALE GENOMIC DNA]</scope>
    <source>
        <strain evidence="1 2">SM1T</strain>
    </source>
</reference>
<protein>
    <submittedName>
        <fullName evidence="1">Uncharacterized protein</fullName>
    </submittedName>
</protein>
<dbReference type="OrthoDB" id="1435406at2"/>
<evidence type="ECO:0000313" key="2">
    <source>
        <dbReference type="Proteomes" id="UP000488936"/>
    </source>
</evidence>